<sequence length="376" mass="42901">MESDLFFNAITNHLKAQKPLVVYRKPGQSLVTAQLQQKLAKQTFKQHQQEGFIFAPFYKDEASYFFSIRDAEILKLTSFDKSSIDYAEPTVLPVEREILFQKQQHVRLISAAIDEIKQGGCQKIVVSRIAKYAAKEDALSYFKRLLYKYDSAFVYMWYHPDEGVWLGATPEVLVRTQRNKLKTMALAGTQSARENQTTFVWGEKEKKEQAFVTAFIKDNLNAINGVEQIEISSLKTQVAGKVAHLKTDISAKFNPEKLKEIINQLHPTPAVCGTPKDEASSFLAENENYKRTYYSGYLGEINKSVTQDRNPRKRNVENSAFRSLSKETDLYVNLRCMKLNEGYVHLFLGGGITEESDSEMEWEETLKKASTLASIL</sequence>
<proteinExistence type="predicted"/>
<dbReference type="Gene3D" id="3.60.120.10">
    <property type="entry name" value="Anthranilate synthase"/>
    <property type="match status" value="1"/>
</dbReference>
<dbReference type="InterPro" id="IPR015890">
    <property type="entry name" value="Chorismate_C"/>
</dbReference>
<dbReference type="Proteomes" id="UP001597357">
    <property type="component" value="Unassembled WGS sequence"/>
</dbReference>
<dbReference type="RefSeq" id="WP_379044873.1">
    <property type="nucleotide sequence ID" value="NZ_JBHULZ010000023.1"/>
</dbReference>
<dbReference type="Pfam" id="PF00425">
    <property type="entry name" value="Chorismate_bind"/>
    <property type="match status" value="1"/>
</dbReference>
<dbReference type="PANTHER" id="PTHR42839:SF2">
    <property type="entry name" value="ISOCHORISMATE SYNTHASE ENTC"/>
    <property type="match status" value="1"/>
</dbReference>
<gene>
    <name evidence="2" type="ORF">ACFSQ0_04740</name>
</gene>
<evidence type="ECO:0000259" key="1">
    <source>
        <dbReference type="Pfam" id="PF00425"/>
    </source>
</evidence>
<accession>A0ABW5SD33</accession>
<dbReference type="PANTHER" id="PTHR42839">
    <property type="entry name" value="ISOCHORISMATE SYNTHASE ENTC"/>
    <property type="match status" value="1"/>
</dbReference>
<dbReference type="InterPro" id="IPR005801">
    <property type="entry name" value="ADC_synthase"/>
</dbReference>
<organism evidence="2 3">
    <name type="scientific">Mesonia sediminis</name>
    <dbReference type="NCBI Taxonomy" id="1703946"/>
    <lineage>
        <taxon>Bacteria</taxon>
        <taxon>Pseudomonadati</taxon>
        <taxon>Bacteroidota</taxon>
        <taxon>Flavobacteriia</taxon>
        <taxon>Flavobacteriales</taxon>
        <taxon>Flavobacteriaceae</taxon>
        <taxon>Mesonia</taxon>
    </lineage>
</organism>
<feature type="domain" description="Chorismate-utilising enzyme C-terminal" evidence="1">
    <location>
        <begin position="102"/>
        <end position="368"/>
    </location>
</feature>
<dbReference type="EMBL" id="JBHULZ010000023">
    <property type="protein sequence ID" value="MFD2697290.1"/>
    <property type="molecule type" value="Genomic_DNA"/>
</dbReference>
<evidence type="ECO:0000313" key="2">
    <source>
        <dbReference type="EMBL" id="MFD2697290.1"/>
    </source>
</evidence>
<evidence type="ECO:0000313" key="3">
    <source>
        <dbReference type="Proteomes" id="UP001597357"/>
    </source>
</evidence>
<comment type="caution">
    <text evidence="2">The sequence shown here is derived from an EMBL/GenBank/DDBJ whole genome shotgun (WGS) entry which is preliminary data.</text>
</comment>
<dbReference type="SUPFAM" id="SSF56322">
    <property type="entry name" value="ADC synthase"/>
    <property type="match status" value="1"/>
</dbReference>
<keyword evidence="3" id="KW-1185">Reference proteome</keyword>
<reference evidence="3" key="1">
    <citation type="journal article" date="2019" name="Int. J. Syst. Evol. Microbiol.">
        <title>The Global Catalogue of Microorganisms (GCM) 10K type strain sequencing project: providing services to taxonomists for standard genome sequencing and annotation.</title>
        <authorList>
            <consortium name="The Broad Institute Genomics Platform"/>
            <consortium name="The Broad Institute Genome Sequencing Center for Infectious Disease"/>
            <person name="Wu L."/>
            <person name="Ma J."/>
        </authorList>
    </citation>
    <scope>NUCLEOTIDE SEQUENCE [LARGE SCALE GENOMIC DNA]</scope>
    <source>
        <strain evidence="3">KCTC 42255</strain>
    </source>
</reference>
<name>A0ABW5SD33_9FLAO</name>
<protein>
    <submittedName>
        <fullName evidence="2">Chorismate-binding protein</fullName>
    </submittedName>
</protein>